<keyword evidence="1" id="KW-0472">Membrane</keyword>
<feature type="transmembrane region" description="Helical" evidence="1">
    <location>
        <begin position="16"/>
        <end position="40"/>
    </location>
</feature>
<feature type="transmembrane region" description="Helical" evidence="1">
    <location>
        <begin position="89"/>
        <end position="117"/>
    </location>
</feature>
<evidence type="ECO:0000256" key="1">
    <source>
        <dbReference type="SAM" id="Phobius"/>
    </source>
</evidence>
<organism evidence="2 3">
    <name type="scientific">Schistosoma margrebowiei</name>
    <dbReference type="NCBI Taxonomy" id="48269"/>
    <lineage>
        <taxon>Eukaryota</taxon>
        <taxon>Metazoa</taxon>
        <taxon>Spiralia</taxon>
        <taxon>Lophotrochozoa</taxon>
        <taxon>Platyhelminthes</taxon>
        <taxon>Trematoda</taxon>
        <taxon>Digenea</taxon>
        <taxon>Strigeidida</taxon>
        <taxon>Schistosomatoidea</taxon>
        <taxon>Schistosomatidae</taxon>
        <taxon>Schistosoma</taxon>
    </lineage>
</organism>
<proteinExistence type="predicted"/>
<accession>A0AA85A913</accession>
<feature type="transmembrane region" description="Helical" evidence="1">
    <location>
        <begin position="215"/>
        <end position="240"/>
    </location>
</feature>
<dbReference type="AlphaFoldDB" id="A0AA85A913"/>
<keyword evidence="1" id="KW-0812">Transmembrane</keyword>
<evidence type="ECO:0000313" key="3">
    <source>
        <dbReference type="WBParaSite" id="SMRG1_71540.1"/>
    </source>
</evidence>
<reference evidence="3" key="1">
    <citation type="submission" date="2023-11" db="UniProtKB">
        <authorList>
            <consortium name="WormBaseParasite"/>
        </authorList>
    </citation>
    <scope>IDENTIFICATION</scope>
</reference>
<dbReference type="Proteomes" id="UP000050790">
    <property type="component" value="Unassembled WGS sequence"/>
</dbReference>
<feature type="transmembrane region" description="Helical" evidence="1">
    <location>
        <begin position="129"/>
        <end position="152"/>
    </location>
</feature>
<feature type="transmembrane region" description="Helical" evidence="1">
    <location>
        <begin position="60"/>
        <end position="82"/>
    </location>
</feature>
<protein>
    <recommendedName>
        <fullName evidence="4">Transmembrane protein</fullName>
    </recommendedName>
</protein>
<sequence>MNQQLSIVMKYLIKPWLLIFNICIILIVLLCNTLSSWIIINDLNQQLPGLVYDQISNRMIYSIILFNIIELTLNIIEFLLWFNIIRNKFTLWLLIDCITIINILIAELPLIILYTYLYTCQESIISIGYLMKGICIILLINLRLLICFISYIHMKSNDSYMKSINHIMKESQYLLSDYHNDHNNNNNKQPFNQINNNNNNNDLDENFIWKQKYWLLIRIILCFSCFCLFIIICILFNFFFHSSIYTTYLLWNQFNHHHQQQSSLLLLNHLFNHSYLNNVEIFLKDSTFNNFSQSKWYHLINLKQIIHLKLINANKSIILTFYLNGRKKFIEYKQMIYYYNQTNEQFNTCWQIIKQDLYKEFLCPPLSIMNMMKLIYRIKIDFIYILPSKKQPFGTVLYNVTKRISNRYKFREHELTLKYFQNTIVHFSSKKTTELQSNHDHDEWSSGPFRSNNLEVDDHQYTKYRSSDLVPIKELWKTGIAKCQSTAPIGPQKM</sequence>
<name>A0AA85A913_9TREM</name>
<evidence type="ECO:0008006" key="4">
    <source>
        <dbReference type="Google" id="ProtNLM"/>
    </source>
</evidence>
<dbReference type="WBParaSite" id="SMRG1_71540.1">
    <property type="protein sequence ID" value="SMRG1_71540.1"/>
    <property type="gene ID" value="SMRG1_71540"/>
</dbReference>
<keyword evidence="1" id="KW-1133">Transmembrane helix</keyword>
<evidence type="ECO:0000313" key="2">
    <source>
        <dbReference type="Proteomes" id="UP000050790"/>
    </source>
</evidence>